<name>A0AAE3CZS5_9HYPH</name>
<sequence length="378" mass="44054">MRAPIHDVLKSQKAPSILRQAAIRARYRLRNRQLNLLYRMSGNSPQRGRESEFSLIRILGNDHYPRHGRGQTLDNLKFIIEHEPSLPGCRKLFILNRIVDPEAEALLIAELERADMEFMRIPFAADEYREIGWDLDEFGGVEFFKTRNFRRAAKVMQTKMQLWATSPKIRYLMNVNGARNTALDIGRRISDWTFALDSNCCFTKVQLERLVASCRDAPHMPYVIVPMVRIGDNQRYFGPELKYSLIEEPQIGFHYLTQETFDERYPYGVSDKAHFLKRLRLPGKWLWWGREAFMPDEAHPFPDRYRYKISAGGVIRLSSGTHGLSDAKEKSQNIRYHGRNESILKTIAQMEQKYGVLEDANRDIILSDYMFSSESVDP</sequence>
<keyword evidence="2" id="KW-1185">Reference proteome</keyword>
<dbReference type="AlphaFoldDB" id="A0AAE3CZS5"/>
<comment type="caution">
    <text evidence="1">The sequence shown here is derived from an EMBL/GenBank/DDBJ whole genome shotgun (WGS) entry which is preliminary data.</text>
</comment>
<dbReference type="Proteomes" id="UP001196509">
    <property type="component" value="Unassembled WGS sequence"/>
</dbReference>
<protein>
    <submittedName>
        <fullName evidence="1">Uncharacterized protein</fullName>
    </submittedName>
</protein>
<dbReference type="EMBL" id="JAICBX010000001">
    <property type="protein sequence ID" value="MBW8636984.1"/>
    <property type="molecule type" value="Genomic_DNA"/>
</dbReference>
<gene>
    <name evidence="1" type="ORF">K1W69_07270</name>
</gene>
<reference evidence="1" key="1">
    <citation type="submission" date="2021-08" db="EMBL/GenBank/DDBJ databases">
        <title>Hoeflea bacterium WL0058 sp. nov., isolated from the sediment.</title>
        <authorList>
            <person name="Wang L."/>
            <person name="Zhang D."/>
        </authorList>
    </citation>
    <scope>NUCLEOTIDE SEQUENCE</scope>
    <source>
        <strain evidence="1">WL0058</strain>
    </source>
</reference>
<organism evidence="1 2">
    <name type="scientific">Flavimaribacter sediminis</name>
    <dbReference type="NCBI Taxonomy" id="2865987"/>
    <lineage>
        <taxon>Bacteria</taxon>
        <taxon>Pseudomonadati</taxon>
        <taxon>Pseudomonadota</taxon>
        <taxon>Alphaproteobacteria</taxon>
        <taxon>Hyphomicrobiales</taxon>
        <taxon>Rhizobiaceae</taxon>
        <taxon>Flavimaribacter</taxon>
    </lineage>
</organism>
<evidence type="ECO:0000313" key="1">
    <source>
        <dbReference type="EMBL" id="MBW8636984.1"/>
    </source>
</evidence>
<dbReference type="RefSeq" id="WP_220227622.1">
    <property type="nucleotide sequence ID" value="NZ_JAICBX010000001.1"/>
</dbReference>
<evidence type="ECO:0000313" key="2">
    <source>
        <dbReference type="Proteomes" id="UP001196509"/>
    </source>
</evidence>
<proteinExistence type="predicted"/>
<accession>A0AAE3CZS5</accession>